<protein>
    <submittedName>
        <fullName evidence="1">Uncharacterized protein</fullName>
    </submittedName>
</protein>
<sequence>MAYYQKDDLRRLADEGFQDIEEQFGRTIRCNPLQDRQQLGPQRVTVLWKPGFSSTSATYFNDRVPPQKEAGNPRSNLLQATQAHGGLNSYQEPAAIRAKESVIKTSGGWYVFRLPQVPTGKRDAITSDQAAKNYGGYLIRDY</sequence>
<name>A0AAV5L2X2_9ROSI</name>
<keyword evidence="2" id="KW-1185">Reference proteome</keyword>
<dbReference type="EMBL" id="BPVZ01000091">
    <property type="protein sequence ID" value="GKV31447.1"/>
    <property type="molecule type" value="Genomic_DNA"/>
</dbReference>
<reference evidence="1 2" key="1">
    <citation type="journal article" date="2021" name="Commun. Biol.">
        <title>The genome of Shorea leprosula (Dipterocarpaceae) highlights the ecological relevance of drought in aseasonal tropical rainforests.</title>
        <authorList>
            <person name="Ng K.K.S."/>
            <person name="Kobayashi M.J."/>
            <person name="Fawcett J.A."/>
            <person name="Hatakeyama M."/>
            <person name="Paape T."/>
            <person name="Ng C.H."/>
            <person name="Ang C.C."/>
            <person name="Tnah L.H."/>
            <person name="Lee C.T."/>
            <person name="Nishiyama T."/>
            <person name="Sese J."/>
            <person name="O'Brien M.J."/>
            <person name="Copetti D."/>
            <person name="Mohd Noor M.I."/>
            <person name="Ong R.C."/>
            <person name="Putra M."/>
            <person name="Sireger I.Z."/>
            <person name="Indrioko S."/>
            <person name="Kosugi Y."/>
            <person name="Izuno A."/>
            <person name="Isagi Y."/>
            <person name="Lee S.L."/>
            <person name="Shimizu K.K."/>
        </authorList>
    </citation>
    <scope>NUCLEOTIDE SEQUENCE [LARGE SCALE GENOMIC DNA]</scope>
    <source>
        <strain evidence="1">214</strain>
    </source>
</reference>
<proteinExistence type="predicted"/>
<evidence type="ECO:0000313" key="2">
    <source>
        <dbReference type="Proteomes" id="UP001054252"/>
    </source>
</evidence>
<gene>
    <name evidence="1" type="ORF">SLEP1_g40132</name>
</gene>
<accession>A0AAV5L2X2</accession>
<evidence type="ECO:0000313" key="1">
    <source>
        <dbReference type="EMBL" id="GKV31447.1"/>
    </source>
</evidence>
<dbReference type="AlphaFoldDB" id="A0AAV5L2X2"/>
<dbReference type="Proteomes" id="UP001054252">
    <property type="component" value="Unassembled WGS sequence"/>
</dbReference>
<organism evidence="1 2">
    <name type="scientific">Rubroshorea leprosula</name>
    <dbReference type="NCBI Taxonomy" id="152421"/>
    <lineage>
        <taxon>Eukaryota</taxon>
        <taxon>Viridiplantae</taxon>
        <taxon>Streptophyta</taxon>
        <taxon>Embryophyta</taxon>
        <taxon>Tracheophyta</taxon>
        <taxon>Spermatophyta</taxon>
        <taxon>Magnoliopsida</taxon>
        <taxon>eudicotyledons</taxon>
        <taxon>Gunneridae</taxon>
        <taxon>Pentapetalae</taxon>
        <taxon>rosids</taxon>
        <taxon>malvids</taxon>
        <taxon>Malvales</taxon>
        <taxon>Dipterocarpaceae</taxon>
        <taxon>Rubroshorea</taxon>
    </lineage>
</organism>
<comment type="caution">
    <text evidence="1">The sequence shown here is derived from an EMBL/GenBank/DDBJ whole genome shotgun (WGS) entry which is preliminary data.</text>
</comment>